<name>A0A2H3JZ31_WOLCO</name>
<feature type="region of interest" description="Disordered" evidence="1">
    <location>
        <begin position="218"/>
        <end position="238"/>
    </location>
</feature>
<dbReference type="Proteomes" id="UP000218811">
    <property type="component" value="Unassembled WGS sequence"/>
</dbReference>
<keyword evidence="2" id="KW-0812">Transmembrane</keyword>
<keyword evidence="4" id="KW-1185">Reference proteome</keyword>
<dbReference type="OrthoDB" id="2795771at2759"/>
<keyword evidence="2" id="KW-0472">Membrane</keyword>
<dbReference type="AlphaFoldDB" id="A0A2H3JZ31"/>
<feature type="transmembrane region" description="Helical" evidence="2">
    <location>
        <begin position="28"/>
        <end position="52"/>
    </location>
</feature>
<feature type="transmembrane region" description="Helical" evidence="2">
    <location>
        <begin position="248"/>
        <end position="267"/>
    </location>
</feature>
<proteinExistence type="predicted"/>
<reference evidence="3 4" key="1">
    <citation type="journal article" date="2012" name="Science">
        <title>The Paleozoic origin of enzymatic lignin decomposition reconstructed from 31 fungal genomes.</title>
        <authorList>
            <person name="Floudas D."/>
            <person name="Binder M."/>
            <person name="Riley R."/>
            <person name="Barry K."/>
            <person name="Blanchette R.A."/>
            <person name="Henrissat B."/>
            <person name="Martinez A.T."/>
            <person name="Otillar R."/>
            <person name="Spatafora J.W."/>
            <person name="Yadav J.S."/>
            <person name="Aerts A."/>
            <person name="Benoit I."/>
            <person name="Boyd A."/>
            <person name="Carlson A."/>
            <person name="Copeland A."/>
            <person name="Coutinho P.M."/>
            <person name="de Vries R.P."/>
            <person name="Ferreira P."/>
            <person name="Findley K."/>
            <person name="Foster B."/>
            <person name="Gaskell J."/>
            <person name="Glotzer D."/>
            <person name="Gorecki P."/>
            <person name="Heitman J."/>
            <person name="Hesse C."/>
            <person name="Hori C."/>
            <person name="Igarashi K."/>
            <person name="Jurgens J.A."/>
            <person name="Kallen N."/>
            <person name="Kersten P."/>
            <person name="Kohler A."/>
            <person name="Kuees U."/>
            <person name="Kumar T.K.A."/>
            <person name="Kuo A."/>
            <person name="LaButti K."/>
            <person name="Larrondo L.F."/>
            <person name="Lindquist E."/>
            <person name="Ling A."/>
            <person name="Lombard V."/>
            <person name="Lucas S."/>
            <person name="Lundell T."/>
            <person name="Martin R."/>
            <person name="McLaughlin D.J."/>
            <person name="Morgenstern I."/>
            <person name="Morin E."/>
            <person name="Murat C."/>
            <person name="Nagy L.G."/>
            <person name="Nolan M."/>
            <person name="Ohm R.A."/>
            <person name="Patyshakuliyeva A."/>
            <person name="Rokas A."/>
            <person name="Ruiz-Duenas F.J."/>
            <person name="Sabat G."/>
            <person name="Salamov A."/>
            <person name="Samejima M."/>
            <person name="Schmutz J."/>
            <person name="Slot J.C."/>
            <person name="St John F."/>
            <person name="Stenlid J."/>
            <person name="Sun H."/>
            <person name="Sun S."/>
            <person name="Syed K."/>
            <person name="Tsang A."/>
            <person name="Wiebenga A."/>
            <person name="Young D."/>
            <person name="Pisabarro A."/>
            <person name="Eastwood D.C."/>
            <person name="Martin F."/>
            <person name="Cullen D."/>
            <person name="Grigoriev I.V."/>
            <person name="Hibbett D.S."/>
        </authorList>
    </citation>
    <scope>NUCLEOTIDE SEQUENCE [LARGE SCALE GENOMIC DNA]</scope>
    <source>
        <strain evidence="3 4">MD-104</strain>
    </source>
</reference>
<dbReference type="EMBL" id="KB468157">
    <property type="protein sequence ID" value="PCH44169.1"/>
    <property type="molecule type" value="Genomic_DNA"/>
</dbReference>
<dbReference type="OMA" id="VIFWRRG"/>
<evidence type="ECO:0000313" key="3">
    <source>
        <dbReference type="EMBL" id="PCH44169.1"/>
    </source>
</evidence>
<gene>
    <name evidence="3" type="ORF">WOLCODRAFT_138802</name>
</gene>
<sequence length="277" mass="28770">MAAAFAAQPSAPPATTTATTYSPPSSALLLLCVSTGLIDSLTFAISGVWCAFVTGTTVQLGMDIPSLLACLSSTQLDYAALVHFASTPASERLAALTGFLFGGYAGSRLPSWVTPAGSSLLQATLLAGASALVLFPTGIPVHLPYPHSTLGLVSSSMALQAVLVQRFATPYATSVAWTSVWLNAVATGKRRWQKFVGISAVVGGAIAGAAIMHFGKDGKDDKKHGDTLRNENSAEREDKEKAELVRRVGIGLAIAAALKVGIAGIFWRRGRVVPRSS</sequence>
<evidence type="ECO:0008006" key="5">
    <source>
        <dbReference type="Google" id="ProtNLM"/>
    </source>
</evidence>
<evidence type="ECO:0000256" key="2">
    <source>
        <dbReference type="SAM" id="Phobius"/>
    </source>
</evidence>
<dbReference type="STRING" id="742152.A0A2H3JZ31"/>
<evidence type="ECO:0000256" key="1">
    <source>
        <dbReference type="SAM" id="MobiDB-lite"/>
    </source>
</evidence>
<accession>A0A2H3JZ31</accession>
<evidence type="ECO:0000313" key="4">
    <source>
        <dbReference type="Proteomes" id="UP000218811"/>
    </source>
</evidence>
<keyword evidence="2" id="KW-1133">Transmembrane helix</keyword>
<organism evidence="3 4">
    <name type="scientific">Wolfiporia cocos (strain MD-104)</name>
    <name type="common">Brown rot fungus</name>
    <dbReference type="NCBI Taxonomy" id="742152"/>
    <lineage>
        <taxon>Eukaryota</taxon>
        <taxon>Fungi</taxon>
        <taxon>Dikarya</taxon>
        <taxon>Basidiomycota</taxon>
        <taxon>Agaricomycotina</taxon>
        <taxon>Agaricomycetes</taxon>
        <taxon>Polyporales</taxon>
        <taxon>Phaeolaceae</taxon>
        <taxon>Wolfiporia</taxon>
    </lineage>
</organism>
<dbReference type="Pfam" id="PF06912">
    <property type="entry name" value="DUF1275"/>
    <property type="match status" value="1"/>
</dbReference>
<dbReference type="InterPro" id="IPR010699">
    <property type="entry name" value="DUF1275"/>
</dbReference>
<protein>
    <recommendedName>
        <fullName evidence="5">DUF1275 domain protein</fullName>
    </recommendedName>
</protein>
<feature type="transmembrane region" description="Helical" evidence="2">
    <location>
        <begin position="195"/>
        <end position="215"/>
    </location>
</feature>